<dbReference type="EMBL" id="KZ994157">
    <property type="protein sequence ID" value="RKO93657.1"/>
    <property type="molecule type" value="Genomic_DNA"/>
</dbReference>
<protein>
    <submittedName>
        <fullName evidence="1">Uncharacterized protein</fullName>
    </submittedName>
</protein>
<proteinExistence type="predicted"/>
<reference evidence="2" key="1">
    <citation type="journal article" date="2018" name="Nat. Microbiol.">
        <title>Leveraging single-cell genomics to expand the fungal tree of life.</title>
        <authorList>
            <person name="Ahrendt S.R."/>
            <person name="Quandt C.A."/>
            <person name="Ciobanu D."/>
            <person name="Clum A."/>
            <person name="Salamov A."/>
            <person name="Andreopoulos B."/>
            <person name="Cheng J.F."/>
            <person name="Woyke T."/>
            <person name="Pelin A."/>
            <person name="Henrissat B."/>
            <person name="Reynolds N.K."/>
            <person name="Benny G.L."/>
            <person name="Smith M.E."/>
            <person name="James T.Y."/>
            <person name="Grigoriev I.V."/>
        </authorList>
    </citation>
    <scope>NUCLEOTIDE SEQUENCE [LARGE SCALE GENOMIC DNA]</scope>
</reference>
<sequence>MSPSMSLNAYPSASASASACPSLMRRQERSKFKEEYECKFDYKDKSENVSKYESEYVCEYESEYVREYIYENFFSCVERVEGCVEEITVELYEENMYFHCRQTGFSRYRDWDSGDEVLLTQDYDTYLMRVLGTDNLGALMLREWQGRKPFCPTYSKPARDYHSYLVVGAQDVINCDHMMYAEVLELQAVVVKAAREAELAKKDKEIQVLCDDCGSQGAGASDGVKGSCGGSTLVSVHSGMAMNGLSGLDLDRRLLMANPVNDKINLTGTNYGVE</sequence>
<name>A0A4V1ISI3_9FUNG</name>
<keyword evidence="2" id="KW-1185">Reference proteome</keyword>
<evidence type="ECO:0000313" key="2">
    <source>
        <dbReference type="Proteomes" id="UP000269721"/>
    </source>
</evidence>
<evidence type="ECO:0000313" key="1">
    <source>
        <dbReference type="EMBL" id="RKO93657.1"/>
    </source>
</evidence>
<dbReference type="AlphaFoldDB" id="A0A4V1ISI3"/>
<gene>
    <name evidence="1" type="ORF">BDK51DRAFT_42349</name>
</gene>
<organism evidence="1 2">
    <name type="scientific">Blyttiomyces helicus</name>
    <dbReference type="NCBI Taxonomy" id="388810"/>
    <lineage>
        <taxon>Eukaryota</taxon>
        <taxon>Fungi</taxon>
        <taxon>Fungi incertae sedis</taxon>
        <taxon>Chytridiomycota</taxon>
        <taxon>Chytridiomycota incertae sedis</taxon>
        <taxon>Chytridiomycetes</taxon>
        <taxon>Chytridiomycetes incertae sedis</taxon>
        <taxon>Blyttiomyces</taxon>
    </lineage>
</organism>
<dbReference type="Proteomes" id="UP000269721">
    <property type="component" value="Unassembled WGS sequence"/>
</dbReference>
<accession>A0A4V1ISI3</accession>